<comment type="caution">
    <text evidence="2">The sequence shown here is derived from an EMBL/GenBank/DDBJ whole genome shotgun (WGS) entry which is preliminary data.</text>
</comment>
<accession>A0ABW7FVF7</accession>
<reference evidence="2 3" key="1">
    <citation type="submission" date="2024-08" db="EMBL/GenBank/DDBJ databases">
        <authorList>
            <person name="Lu H."/>
        </authorList>
    </citation>
    <scope>NUCLEOTIDE SEQUENCE [LARGE SCALE GENOMIC DNA]</scope>
    <source>
        <strain evidence="2 3">BYS180W</strain>
    </source>
</reference>
<evidence type="ECO:0000256" key="1">
    <source>
        <dbReference type="SAM" id="SignalP"/>
    </source>
</evidence>
<dbReference type="Proteomes" id="UP001606099">
    <property type="component" value="Unassembled WGS sequence"/>
</dbReference>
<evidence type="ECO:0000313" key="2">
    <source>
        <dbReference type="EMBL" id="MFG6448278.1"/>
    </source>
</evidence>
<sequence length="399" mass="43360">MKTSASITAKTSLLGLALISLTPAVAVAETSPYYLGASLGAYRSTNVFRESNTSGSDTIVVASLLAGLDQRLGRQRLYGDTSVSTNRYSSNSLLNNLGYSLKGGLDWETAGKLSGTLYADAQRNLADYNTGTNIQIRSKNLEENRQFGLRVRYGLEGPYSIEGDANSRARRYSAKEYDPLEYDQTAYSLGLYYTPSPIWRFGVSARLTDGSFFNGPSPYDYKRRDIDFSTNWVPSGASSLDLRISPTRETRSSGAGSSFSGLTGALAWTWRPTGKLGFQTRVARDTGSQTYYAGIPSASSALSNNVGTSLASQLSYQLTGKVSLDANVSYTTTSSTLDTPFGRIDGDDRYTGWGFGVRWEVVRWLSAGCTYSQSKRNSNVTAYSYTAGTYGCYAQGMLR</sequence>
<dbReference type="RefSeq" id="WP_394460371.1">
    <property type="nucleotide sequence ID" value="NZ_JBIGHZ010000003.1"/>
</dbReference>
<organism evidence="2 3">
    <name type="scientific">Roseateles rivi</name>
    <dbReference type="NCBI Taxonomy" id="3299028"/>
    <lineage>
        <taxon>Bacteria</taxon>
        <taxon>Pseudomonadati</taxon>
        <taxon>Pseudomonadota</taxon>
        <taxon>Betaproteobacteria</taxon>
        <taxon>Burkholderiales</taxon>
        <taxon>Sphaerotilaceae</taxon>
        <taxon>Roseateles</taxon>
    </lineage>
</organism>
<keyword evidence="3" id="KW-1185">Reference proteome</keyword>
<feature type="chain" id="PRO_5046205637" evidence="1">
    <location>
        <begin position="29"/>
        <end position="399"/>
    </location>
</feature>
<name>A0ABW7FVF7_9BURK</name>
<keyword evidence="1" id="KW-0732">Signal</keyword>
<proteinExistence type="predicted"/>
<feature type="signal peptide" evidence="1">
    <location>
        <begin position="1"/>
        <end position="28"/>
    </location>
</feature>
<evidence type="ECO:0000313" key="3">
    <source>
        <dbReference type="Proteomes" id="UP001606099"/>
    </source>
</evidence>
<dbReference type="SUPFAM" id="SSF56935">
    <property type="entry name" value="Porins"/>
    <property type="match status" value="1"/>
</dbReference>
<dbReference type="EMBL" id="JBIGHZ010000003">
    <property type="protein sequence ID" value="MFG6448278.1"/>
    <property type="molecule type" value="Genomic_DNA"/>
</dbReference>
<gene>
    <name evidence="2" type="ORF">ACG0Z6_08470</name>
</gene>
<protein>
    <submittedName>
        <fullName evidence="2">Uncharacterized protein</fullName>
    </submittedName>
</protein>